<dbReference type="AlphaFoldDB" id="A0A419PX54"/>
<gene>
    <name evidence="2" type="ORF">CSKR_113173</name>
</gene>
<evidence type="ECO:0000313" key="2">
    <source>
        <dbReference type="EMBL" id="KAG5441587.1"/>
    </source>
</evidence>
<dbReference type="InterPro" id="IPR033121">
    <property type="entry name" value="PEPTIDASE_A1"/>
</dbReference>
<keyword evidence="3" id="KW-1185">Reference proteome</keyword>
<dbReference type="EMBL" id="NIRI02000077">
    <property type="protein sequence ID" value="KAG5441587.1"/>
    <property type="molecule type" value="Genomic_DNA"/>
</dbReference>
<protein>
    <submittedName>
        <fullName evidence="2">Saccharopepsin</fullName>
    </submittedName>
</protein>
<dbReference type="Proteomes" id="UP000286415">
    <property type="component" value="Unassembled WGS sequence"/>
</dbReference>
<reference evidence="2 3" key="1">
    <citation type="journal article" date="2018" name="Biotechnol. Adv.">
        <title>Improved genomic resources and new bioinformatic workflow for the carcinogenic parasite Clonorchis sinensis: Biotechnological implications.</title>
        <authorList>
            <person name="Wang D."/>
            <person name="Korhonen P.K."/>
            <person name="Gasser R.B."/>
            <person name="Young N.D."/>
        </authorList>
    </citation>
    <scope>NUCLEOTIDE SEQUENCE [LARGE SCALE GENOMIC DNA]</scope>
    <source>
        <strain evidence="2">Cs-k2</strain>
    </source>
</reference>
<dbReference type="STRING" id="79923.A0A419PX54"/>
<dbReference type="InterPro" id="IPR034164">
    <property type="entry name" value="Pepsin-like_dom"/>
</dbReference>
<dbReference type="GO" id="GO:0006508">
    <property type="term" value="P:proteolysis"/>
    <property type="evidence" value="ECO:0007669"/>
    <property type="project" value="InterPro"/>
</dbReference>
<dbReference type="PROSITE" id="PS51767">
    <property type="entry name" value="PEPTIDASE_A1"/>
    <property type="match status" value="1"/>
</dbReference>
<comment type="similarity">
    <text evidence="1">Belongs to the peptidase A1 family.</text>
</comment>
<organism evidence="2 3">
    <name type="scientific">Clonorchis sinensis</name>
    <name type="common">Chinese liver fluke</name>
    <dbReference type="NCBI Taxonomy" id="79923"/>
    <lineage>
        <taxon>Eukaryota</taxon>
        <taxon>Metazoa</taxon>
        <taxon>Spiralia</taxon>
        <taxon>Lophotrochozoa</taxon>
        <taxon>Platyhelminthes</taxon>
        <taxon>Trematoda</taxon>
        <taxon>Digenea</taxon>
        <taxon>Opisthorchiida</taxon>
        <taxon>Opisthorchiata</taxon>
        <taxon>Opisthorchiidae</taxon>
        <taxon>Clonorchis</taxon>
    </lineage>
</organism>
<dbReference type="Pfam" id="PF00026">
    <property type="entry name" value="Asp"/>
    <property type="match status" value="1"/>
</dbReference>
<dbReference type="SUPFAM" id="SSF50630">
    <property type="entry name" value="Acid proteases"/>
    <property type="match status" value="1"/>
</dbReference>
<dbReference type="OrthoDB" id="15189at2759"/>
<dbReference type="InterPro" id="IPR021109">
    <property type="entry name" value="Peptidase_aspartic_dom_sf"/>
</dbReference>
<proteinExistence type="inferred from homology"/>
<dbReference type="InterPro" id="IPR001461">
    <property type="entry name" value="Aspartic_peptidase_A1"/>
</dbReference>
<evidence type="ECO:0000256" key="1">
    <source>
        <dbReference type="ARBA" id="ARBA00007447"/>
    </source>
</evidence>
<accession>A0A419PX54</accession>
<dbReference type="InterPro" id="IPR001969">
    <property type="entry name" value="Aspartic_peptidase_AS"/>
</dbReference>
<sequence length="265" mass="30302">MRIRWFVVLGVFGFALAEWMTKRLVIFRIPNALYRNPDDTNVYVTSVVTIPLRRQSVARYHCSVRIEKDVFDMLLDTGSSSVWVASNFVDEGKWGNKNLLDTSRAISLRISRDHFYQAYASNDVNGLKATADMQFGQMLVKSVPFSLVTHGSKQISEDSFDGIIGLSRGPLHSLNTRNVFYFIYQKDPARKKFGFYFKNEGGCFLMGEDVETFLPPDVNYIDVRGTSYWETAVDWIFIQNIGFNTKQYVAILDTGSQSTFLPKEL</sequence>
<dbReference type="PROSITE" id="PS00141">
    <property type="entry name" value="ASP_PROTEASE"/>
    <property type="match status" value="2"/>
</dbReference>
<reference evidence="2 3" key="2">
    <citation type="journal article" date="2021" name="Genomics">
        <title>High-quality reference genome for Clonorchis sinensis.</title>
        <authorList>
            <person name="Young N.D."/>
            <person name="Stroehlein A.J."/>
            <person name="Kinkar L."/>
            <person name="Wang T."/>
            <person name="Sohn W.M."/>
            <person name="Chang B.C.H."/>
            <person name="Kaur P."/>
            <person name="Weisz D."/>
            <person name="Dudchenko O."/>
            <person name="Aiden E.L."/>
            <person name="Korhonen P.K."/>
            <person name="Gasser R.B."/>
        </authorList>
    </citation>
    <scope>NUCLEOTIDE SEQUENCE [LARGE SCALE GENOMIC DNA]</scope>
    <source>
        <strain evidence="2">Cs-k2</strain>
    </source>
</reference>
<dbReference type="GO" id="GO:0004190">
    <property type="term" value="F:aspartic-type endopeptidase activity"/>
    <property type="evidence" value="ECO:0007669"/>
    <property type="project" value="InterPro"/>
</dbReference>
<comment type="caution">
    <text evidence="2">The sequence shown here is derived from an EMBL/GenBank/DDBJ whole genome shotgun (WGS) entry which is preliminary data.</text>
</comment>
<dbReference type="PANTHER" id="PTHR47966:SF51">
    <property type="entry name" value="BETA-SITE APP-CLEAVING ENZYME, ISOFORM A-RELATED"/>
    <property type="match status" value="1"/>
</dbReference>
<dbReference type="Gene3D" id="2.40.70.10">
    <property type="entry name" value="Acid Proteases"/>
    <property type="match status" value="1"/>
</dbReference>
<dbReference type="CDD" id="cd05471">
    <property type="entry name" value="pepsin_like"/>
    <property type="match status" value="1"/>
</dbReference>
<evidence type="ECO:0000313" key="3">
    <source>
        <dbReference type="Proteomes" id="UP000286415"/>
    </source>
</evidence>
<dbReference type="InParanoid" id="A0A419PX54"/>
<dbReference type="PANTHER" id="PTHR47966">
    <property type="entry name" value="BETA-SITE APP-CLEAVING ENZYME, ISOFORM A-RELATED"/>
    <property type="match status" value="1"/>
</dbReference>
<name>A0A419PX54_CLOSI</name>